<dbReference type="AlphaFoldDB" id="A0A3Q0GDT0"/>
<reference evidence="2" key="1">
    <citation type="submission" date="2025-08" db="UniProtKB">
        <authorList>
            <consortium name="RefSeq"/>
        </authorList>
    </citation>
    <scope>IDENTIFICATION</scope>
</reference>
<keyword evidence="1" id="KW-1185">Reference proteome</keyword>
<dbReference type="GeneID" id="102368192"/>
<proteinExistence type="predicted"/>
<protein>
    <submittedName>
        <fullName evidence="2">Homeobox protein Hox-D4 isoform X4</fullName>
    </submittedName>
</protein>
<dbReference type="RefSeq" id="XP_025056293.1">
    <property type="nucleotide sequence ID" value="XM_025200508.1"/>
</dbReference>
<sequence length="175" mass="19530">MALYLPSLCCILLEEPTPLGHDARAGDQNQHPAGLCPNPACLPPCSRWCLPSMVTPRRDVKGIPSQEHISYLPFLKRRIQPPARLSRPVLLTRATVLTDFPILKPSSDRLLIGAQLASCKGLTQWKDGYSSPQRIIHRNPKILQKELKSKFKKKHKSVSHSLSMLVLSREKSPSG</sequence>
<dbReference type="CTD" id="3233"/>
<accession>A0A3Q0GDT0</accession>
<evidence type="ECO:0000313" key="1">
    <source>
        <dbReference type="Proteomes" id="UP000189705"/>
    </source>
</evidence>
<keyword evidence="2" id="KW-0238">DNA-binding</keyword>
<keyword evidence="2" id="KW-0371">Homeobox</keyword>
<dbReference type="GO" id="GO:0003677">
    <property type="term" value="F:DNA binding"/>
    <property type="evidence" value="ECO:0007669"/>
    <property type="project" value="UniProtKB-KW"/>
</dbReference>
<evidence type="ECO:0000313" key="2">
    <source>
        <dbReference type="RefSeq" id="XP_025056293.1"/>
    </source>
</evidence>
<name>A0A3Q0GDT0_ALLSI</name>
<organism evidence="1 2">
    <name type="scientific">Alligator sinensis</name>
    <name type="common">Chinese alligator</name>
    <dbReference type="NCBI Taxonomy" id="38654"/>
    <lineage>
        <taxon>Eukaryota</taxon>
        <taxon>Metazoa</taxon>
        <taxon>Chordata</taxon>
        <taxon>Craniata</taxon>
        <taxon>Vertebrata</taxon>
        <taxon>Euteleostomi</taxon>
        <taxon>Archelosauria</taxon>
        <taxon>Archosauria</taxon>
        <taxon>Crocodylia</taxon>
        <taxon>Alligatoridae</taxon>
        <taxon>Alligatorinae</taxon>
        <taxon>Alligator</taxon>
    </lineage>
</organism>
<gene>
    <name evidence="2" type="primary">HOXD4</name>
</gene>
<dbReference type="Proteomes" id="UP000189705">
    <property type="component" value="Unplaced"/>
</dbReference>